<keyword evidence="4" id="KW-1185">Reference proteome</keyword>
<proteinExistence type="predicted"/>
<feature type="region of interest" description="Disordered" evidence="1">
    <location>
        <begin position="138"/>
        <end position="171"/>
    </location>
</feature>
<dbReference type="SMART" id="SM00595">
    <property type="entry name" value="MADF"/>
    <property type="match status" value="1"/>
</dbReference>
<organism evidence="3 4">
    <name type="scientific">Eumeta variegata</name>
    <name type="common">Bagworm moth</name>
    <name type="synonym">Eumeta japonica</name>
    <dbReference type="NCBI Taxonomy" id="151549"/>
    <lineage>
        <taxon>Eukaryota</taxon>
        <taxon>Metazoa</taxon>
        <taxon>Ecdysozoa</taxon>
        <taxon>Arthropoda</taxon>
        <taxon>Hexapoda</taxon>
        <taxon>Insecta</taxon>
        <taxon>Pterygota</taxon>
        <taxon>Neoptera</taxon>
        <taxon>Endopterygota</taxon>
        <taxon>Lepidoptera</taxon>
        <taxon>Glossata</taxon>
        <taxon>Ditrysia</taxon>
        <taxon>Tineoidea</taxon>
        <taxon>Psychidae</taxon>
        <taxon>Oiketicinae</taxon>
        <taxon>Eumeta</taxon>
    </lineage>
</organism>
<evidence type="ECO:0000259" key="2">
    <source>
        <dbReference type="PROSITE" id="PS51029"/>
    </source>
</evidence>
<reference evidence="3 4" key="1">
    <citation type="journal article" date="2019" name="Commun. Biol.">
        <title>The bagworm genome reveals a unique fibroin gene that provides high tensile strength.</title>
        <authorList>
            <person name="Kono N."/>
            <person name="Nakamura H."/>
            <person name="Ohtoshi R."/>
            <person name="Tomita M."/>
            <person name="Numata K."/>
            <person name="Arakawa K."/>
        </authorList>
    </citation>
    <scope>NUCLEOTIDE SEQUENCE [LARGE SCALE GENOMIC DNA]</scope>
</reference>
<dbReference type="Pfam" id="PF10545">
    <property type="entry name" value="MADF_DNA_bdg"/>
    <property type="match status" value="1"/>
</dbReference>
<accession>A0A4C1SZV1</accession>
<dbReference type="Proteomes" id="UP000299102">
    <property type="component" value="Unassembled WGS sequence"/>
</dbReference>
<dbReference type="PANTHER" id="PTHR21505">
    <property type="entry name" value="MADF DOMAIN-CONTAINING PROTEIN-RELATED"/>
    <property type="match status" value="1"/>
</dbReference>
<sequence>MRLIETFERECPELWDNKHPLNKDKIARQAKQEYLAGLFCTTVEEINRKTHNLRCQFNAEMRKMKRRRELGGEAAGVSGWEYFEPLSFLIPAAPPAPPLSSVAASENNEANDCVSVSVPYTIDGINIALAEFQAEEEERFGTRAGSRQTAETAASSPPRRRLPPSARTPAHAHSLHWVEGYSPTIRASVRADECQIFGDFVASELRMLRSDESRKKLKRLVQKAILEIGEEDDYQSFR</sequence>
<dbReference type="PANTHER" id="PTHR21505:SF12">
    <property type="entry name" value="MADF DOMAIN-CONTAINING PROTEIN-RELATED"/>
    <property type="match status" value="1"/>
</dbReference>
<protein>
    <recommendedName>
        <fullName evidence="2">MADF domain-containing protein</fullName>
    </recommendedName>
</protein>
<dbReference type="InterPro" id="IPR006578">
    <property type="entry name" value="MADF-dom"/>
</dbReference>
<name>A0A4C1SZV1_EUMVA</name>
<evidence type="ECO:0000256" key="1">
    <source>
        <dbReference type="SAM" id="MobiDB-lite"/>
    </source>
</evidence>
<evidence type="ECO:0000313" key="4">
    <source>
        <dbReference type="Proteomes" id="UP000299102"/>
    </source>
</evidence>
<dbReference type="EMBL" id="BGZK01004052">
    <property type="protein sequence ID" value="GBP06541.1"/>
    <property type="molecule type" value="Genomic_DNA"/>
</dbReference>
<dbReference type="PROSITE" id="PS51029">
    <property type="entry name" value="MADF"/>
    <property type="match status" value="1"/>
</dbReference>
<dbReference type="AlphaFoldDB" id="A0A4C1SZV1"/>
<comment type="caution">
    <text evidence="3">The sequence shown here is derived from an EMBL/GenBank/DDBJ whole genome shotgun (WGS) entry which is preliminary data.</text>
</comment>
<dbReference type="OrthoDB" id="8775784at2759"/>
<evidence type="ECO:0000313" key="3">
    <source>
        <dbReference type="EMBL" id="GBP06541.1"/>
    </source>
</evidence>
<gene>
    <name evidence="3" type="ORF">EVAR_69646_1</name>
</gene>
<feature type="compositionally biased region" description="Low complexity" evidence="1">
    <location>
        <begin position="152"/>
        <end position="169"/>
    </location>
</feature>
<feature type="domain" description="MADF" evidence="2">
    <location>
        <begin position="3"/>
        <end position="94"/>
    </location>
</feature>